<dbReference type="AlphaFoldDB" id="A0A381WMH1"/>
<evidence type="ECO:0008006" key="2">
    <source>
        <dbReference type="Google" id="ProtNLM"/>
    </source>
</evidence>
<dbReference type="SUPFAM" id="SSF109998">
    <property type="entry name" value="Triger factor/SurA peptide-binding domain-like"/>
    <property type="match status" value="1"/>
</dbReference>
<dbReference type="InterPro" id="IPR027304">
    <property type="entry name" value="Trigger_fact/SurA_dom_sf"/>
</dbReference>
<feature type="non-terminal residue" evidence="1">
    <location>
        <position position="442"/>
    </location>
</feature>
<dbReference type="PROSITE" id="PS51257">
    <property type="entry name" value="PROKAR_LIPOPROTEIN"/>
    <property type="match status" value="1"/>
</dbReference>
<evidence type="ECO:0000313" key="1">
    <source>
        <dbReference type="EMBL" id="SVA53378.1"/>
    </source>
</evidence>
<sequence>MIRALSCVIIVSFSAFSCTKPQPIPKNLVLAHVGDKTITIQDFIRRAEYSIRPAYCRQSNYVHKKIVLNSLIAEKLAALEMKKNDDELLASSHFKSFLKGRKEQAMRQVFYHDEFYDAVTIPDTEVQDHFAMAGRTIQVNYLNLPDIKTIQKILELSQDNVSLDSIFKSLWEGDVPTREIRWFDREPEVIHAQLFQKELKKGQLVGPFKTEDNTYLIMEVDGWIDRPALTGKDQKLRWNDVRERLTEKTARSHYMEYVENLMAGNKMELNPDVFDTYATLVADYYIKDDDEKEDALNQALWDQIEQPDTKNFKVNPELDLTATLFTYNGETWTIQAFNDLLKSRPLVFRKRKMNKGEFPSQLRLAVADVLMDFEITQECYEAGIDRNWTIASNVDLWHDAYASKRYIDVKKPDRDGVESEKELLDFFNPVIDSLQGVYSDKI</sequence>
<organism evidence="1">
    <name type="scientific">marine metagenome</name>
    <dbReference type="NCBI Taxonomy" id="408172"/>
    <lineage>
        <taxon>unclassified sequences</taxon>
        <taxon>metagenomes</taxon>
        <taxon>ecological metagenomes</taxon>
    </lineage>
</organism>
<reference evidence="1" key="1">
    <citation type="submission" date="2018-05" db="EMBL/GenBank/DDBJ databases">
        <authorList>
            <person name="Lanie J.A."/>
            <person name="Ng W.-L."/>
            <person name="Kazmierczak K.M."/>
            <person name="Andrzejewski T.M."/>
            <person name="Davidsen T.M."/>
            <person name="Wayne K.J."/>
            <person name="Tettelin H."/>
            <person name="Glass J.I."/>
            <person name="Rusch D."/>
            <person name="Podicherti R."/>
            <person name="Tsui H.-C.T."/>
            <person name="Winkler M.E."/>
        </authorList>
    </citation>
    <scope>NUCLEOTIDE SEQUENCE</scope>
</reference>
<dbReference type="EMBL" id="UINC01012194">
    <property type="protein sequence ID" value="SVA53378.1"/>
    <property type="molecule type" value="Genomic_DNA"/>
</dbReference>
<proteinExistence type="predicted"/>
<gene>
    <name evidence="1" type="ORF">METZ01_LOCUS106232</name>
</gene>
<name>A0A381WMH1_9ZZZZ</name>
<accession>A0A381WMH1</accession>
<protein>
    <recommendedName>
        <fullName evidence="2">PpiC domain-containing protein</fullName>
    </recommendedName>
</protein>